<dbReference type="Pfam" id="PF01535">
    <property type="entry name" value="PPR"/>
    <property type="match status" value="3"/>
</dbReference>
<dbReference type="InterPro" id="IPR052500">
    <property type="entry name" value="Chloro/Mito_RNA_Process"/>
</dbReference>
<dbReference type="Proteomes" id="UP000323000">
    <property type="component" value="Chromosome 4"/>
</dbReference>
<accession>A0A5C7I7W3</accession>
<evidence type="ECO:0000313" key="4">
    <source>
        <dbReference type="EMBL" id="TXG64692.1"/>
    </source>
</evidence>
<dbReference type="AlphaFoldDB" id="A0A5C7I7W3"/>
<evidence type="ECO:0000256" key="3">
    <source>
        <dbReference type="SAM" id="MobiDB-lite"/>
    </source>
</evidence>
<comment type="caution">
    <text evidence="4">The sequence shown here is derived from an EMBL/GenBank/DDBJ whole genome shotgun (WGS) entry which is preliminary data.</text>
</comment>
<proteinExistence type="predicted"/>
<keyword evidence="1" id="KW-0677">Repeat</keyword>
<evidence type="ECO:0000313" key="5">
    <source>
        <dbReference type="Proteomes" id="UP000323000"/>
    </source>
</evidence>
<dbReference type="OrthoDB" id="1662422at2759"/>
<feature type="repeat" description="PPR" evidence="2">
    <location>
        <begin position="477"/>
        <end position="507"/>
    </location>
</feature>
<dbReference type="EMBL" id="VAHF01000004">
    <property type="protein sequence ID" value="TXG64692.1"/>
    <property type="molecule type" value="Genomic_DNA"/>
</dbReference>
<evidence type="ECO:0000256" key="1">
    <source>
        <dbReference type="ARBA" id="ARBA00022737"/>
    </source>
</evidence>
<sequence>MSAPFSLRHHRNRHLPRSLPTTDPLRFSSVPLAPSSSSASHSTFVKHSASEDSSSEEEEWVNEKSRGSKGGSLEFDVGAAGSEMIRHMVAPSLEVKELEELPEQWRRSKLALLCKELPALNLGSGRGRSCPSSDDDCKISNYCNILNAASEWLRQEDAIYAVVHGMRIGEYEAAFRVYQQLMMRQHWYRFDFALATKLAESLGKEGIFEHCREIFTEIINKEHVPSESTFHALIDAYLSAPDEDCLDKACRIYNGMIQLGGYQPHLNLHNSLFRALISKPGDSSKHYLKQAELIFHNLVTSGLEIQKDIYAGLIWLHIYQDTVDKERIESLREEMRRVGIDEGKEVLLSNLRVCSKEGDVEEVERICLKLLDSDDGIPTQAFVYKMVAYAKIGEFTKSLDTFREMQKLIGSTMVPEYRELVEVLCKAENTKLAESVMDEFVKSGMKPPLIMPSYINISNLNLGMPDRLHLAFFEYENILVYNIYLESLIKAGNVEKADEVFNQMQSDEAIGIDARSCNTMLSGYLSSCNTISSGYLASEKYNKVDELFDLMLEKDYEVEPRLDSDLDYVLMMARKDLVDLV</sequence>
<dbReference type="GO" id="GO:0045292">
    <property type="term" value="P:mRNA cis splicing, via spliceosome"/>
    <property type="evidence" value="ECO:0007669"/>
    <property type="project" value="TreeGrafter"/>
</dbReference>
<dbReference type="NCBIfam" id="TIGR00756">
    <property type="entry name" value="PPR"/>
    <property type="match status" value="1"/>
</dbReference>
<feature type="compositionally biased region" description="Low complexity" evidence="3">
    <location>
        <begin position="27"/>
        <end position="47"/>
    </location>
</feature>
<dbReference type="InterPro" id="IPR002885">
    <property type="entry name" value="PPR_rpt"/>
</dbReference>
<dbReference type="PANTHER" id="PTHR47539:SF1">
    <property type="entry name" value="PENTATRICOPEPTIDE REPEAT-CONTAINING PROTEIN OTP51, CHLOROPLASTIC"/>
    <property type="match status" value="1"/>
</dbReference>
<dbReference type="PANTHER" id="PTHR47539">
    <property type="entry name" value="PENTATRICOPEPTIDE REPEAT-CONTAINING PROTEIN OTP51, CHLOROPLASTIC"/>
    <property type="match status" value="1"/>
</dbReference>
<organism evidence="4 5">
    <name type="scientific">Acer yangbiense</name>
    <dbReference type="NCBI Taxonomy" id="1000413"/>
    <lineage>
        <taxon>Eukaryota</taxon>
        <taxon>Viridiplantae</taxon>
        <taxon>Streptophyta</taxon>
        <taxon>Embryophyta</taxon>
        <taxon>Tracheophyta</taxon>
        <taxon>Spermatophyta</taxon>
        <taxon>Magnoliopsida</taxon>
        <taxon>eudicotyledons</taxon>
        <taxon>Gunneridae</taxon>
        <taxon>Pentapetalae</taxon>
        <taxon>rosids</taxon>
        <taxon>malvids</taxon>
        <taxon>Sapindales</taxon>
        <taxon>Sapindaceae</taxon>
        <taxon>Hippocastanoideae</taxon>
        <taxon>Acereae</taxon>
        <taxon>Acer</taxon>
    </lineage>
</organism>
<feature type="region of interest" description="Disordered" evidence="3">
    <location>
        <begin position="1"/>
        <end position="74"/>
    </location>
</feature>
<gene>
    <name evidence="4" type="ORF">EZV62_011686</name>
</gene>
<evidence type="ECO:0000256" key="2">
    <source>
        <dbReference type="PROSITE-ProRule" id="PRU00708"/>
    </source>
</evidence>
<dbReference type="Gene3D" id="1.25.40.10">
    <property type="entry name" value="Tetratricopeptide repeat domain"/>
    <property type="match status" value="3"/>
</dbReference>
<evidence type="ECO:0008006" key="6">
    <source>
        <dbReference type="Google" id="ProtNLM"/>
    </source>
</evidence>
<feature type="compositionally biased region" description="Basic residues" evidence="3">
    <location>
        <begin position="7"/>
        <end position="16"/>
    </location>
</feature>
<dbReference type="PROSITE" id="PS51375">
    <property type="entry name" value="PPR"/>
    <property type="match status" value="1"/>
</dbReference>
<dbReference type="GO" id="GO:0000373">
    <property type="term" value="P:Group II intron splicing"/>
    <property type="evidence" value="ECO:0007669"/>
    <property type="project" value="TreeGrafter"/>
</dbReference>
<reference evidence="5" key="1">
    <citation type="journal article" date="2019" name="Gigascience">
        <title>De novo genome assembly of the endangered Acer yangbiense, a plant species with extremely small populations endemic to Yunnan Province, China.</title>
        <authorList>
            <person name="Yang J."/>
            <person name="Wariss H.M."/>
            <person name="Tao L."/>
            <person name="Zhang R."/>
            <person name="Yun Q."/>
            <person name="Hollingsworth P."/>
            <person name="Dao Z."/>
            <person name="Luo G."/>
            <person name="Guo H."/>
            <person name="Ma Y."/>
            <person name="Sun W."/>
        </authorList>
    </citation>
    <scope>NUCLEOTIDE SEQUENCE [LARGE SCALE GENOMIC DNA]</scope>
    <source>
        <strain evidence="5">cv. Malutang</strain>
    </source>
</reference>
<dbReference type="InterPro" id="IPR011990">
    <property type="entry name" value="TPR-like_helical_dom_sf"/>
</dbReference>
<name>A0A5C7I7W3_9ROSI</name>
<dbReference type="GO" id="GO:0048564">
    <property type="term" value="P:photosystem I assembly"/>
    <property type="evidence" value="ECO:0007669"/>
    <property type="project" value="TreeGrafter"/>
</dbReference>
<keyword evidence="5" id="KW-1185">Reference proteome</keyword>
<protein>
    <recommendedName>
        <fullName evidence="6">Pentacotripeptide-repeat region of PRORP domain-containing protein</fullName>
    </recommendedName>
</protein>